<dbReference type="EMBL" id="SORE01000002">
    <property type="protein sequence ID" value="TDY54152.1"/>
    <property type="molecule type" value="Genomic_DNA"/>
</dbReference>
<evidence type="ECO:0000256" key="4">
    <source>
        <dbReference type="ARBA" id="ARBA00005189"/>
    </source>
</evidence>
<comment type="catalytic activity">
    <reaction evidence="1">
        <text>a CDP-1,2-diacyl-sn-glycerol + H2O = a 1,2-diacyl-sn-glycero-3-phosphate + CMP + 2 H(+)</text>
        <dbReference type="Rhea" id="RHEA:15221"/>
        <dbReference type="ChEBI" id="CHEBI:15377"/>
        <dbReference type="ChEBI" id="CHEBI:15378"/>
        <dbReference type="ChEBI" id="CHEBI:58332"/>
        <dbReference type="ChEBI" id="CHEBI:58608"/>
        <dbReference type="ChEBI" id="CHEBI:60377"/>
        <dbReference type="EC" id="3.6.1.26"/>
    </reaction>
</comment>
<evidence type="ECO:0000256" key="17">
    <source>
        <dbReference type="ARBA" id="ARBA00032888"/>
    </source>
</evidence>
<comment type="subcellular location">
    <subcellularLocation>
        <location evidence="2">Cell membrane</location>
        <topology evidence="2">Single-pass membrane protein</topology>
    </subcellularLocation>
</comment>
<keyword evidence="11" id="KW-0378">Hydrolase</keyword>
<evidence type="ECO:0000256" key="19">
    <source>
        <dbReference type="SAM" id="SignalP"/>
    </source>
</evidence>
<evidence type="ECO:0000256" key="14">
    <source>
        <dbReference type="ARBA" id="ARBA00023136"/>
    </source>
</evidence>
<comment type="pathway">
    <text evidence="4">Lipid metabolism.</text>
</comment>
<keyword evidence="10" id="KW-0812">Transmembrane</keyword>
<keyword evidence="19" id="KW-0732">Signal</keyword>
<evidence type="ECO:0000256" key="5">
    <source>
        <dbReference type="ARBA" id="ARBA00006435"/>
    </source>
</evidence>
<evidence type="ECO:0000256" key="10">
    <source>
        <dbReference type="ARBA" id="ARBA00022692"/>
    </source>
</evidence>
<name>A0A4R8M024_9BURK</name>
<protein>
    <recommendedName>
        <fullName evidence="7">CDP-diacylglycerol pyrophosphatase</fullName>
        <ecNumber evidence="6">3.6.1.26</ecNumber>
    </recommendedName>
    <alternativeName>
        <fullName evidence="17">CDP-diacylglycerol phosphatidylhydrolase</fullName>
    </alternativeName>
    <alternativeName>
        <fullName evidence="18">CDP-diglyceride hydrolase</fullName>
    </alternativeName>
</protein>
<evidence type="ECO:0000256" key="18">
    <source>
        <dbReference type="ARBA" id="ARBA00032892"/>
    </source>
</evidence>
<evidence type="ECO:0000256" key="7">
    <source>
        <dbReference type="ARBA" id="ARBA00019608"/>
    </source>
</evidence>
<dbReference type="SUPFAM" id="SSF54197">
    <property type="entry name" value="HIT-like"/>
    <property type="match status" value="1"/>
</dbReference>
<evidence type="ECO:0000256" key="13">
    <source>
        <dbReference type="ARBA" id="ARBA00023098"/>
    </source>
</evidence>
<reference evidence="20 21" key="1">
    <citation type="submission" date="2019-03" db="EMBL/GenBank/DDBJ databases">
        <title>Genomic Encyclopedia of Type Strains, Phase III (KMG-III): the genomes of soil and plant-associated and newly described type strains.</title>
        <authorList>
            <person name="Whitman W."/>
        </authorList>
    </citation>
    <scope>NUCLEOTIDE SEQUENCE [LARGE SCALE GENOMIC DNA]</scope>
    <source>
        <strain evidence="20 21">LMG 29544</strain>
    </source>
</reference>
<dbReference type="InterPro" id="IPR036265">
    <property type="entry name" value="HIT-like_sf"/>
</dbReference>
<dbReference type="GO" id="GO:0046342">
    <property type="term" value="P:CDP-diacylglycerol catabolic process"/>
    <property type="evidence" value="ECO:0007669"/>
    <property type="project" value="UniProtKB-UniPathway"/>
</dbReference>
<gene>
    <name evidence="20" type="ORF">BX592_102299</name>
</gene>
<keyword evidence="15" id="KW-0594">Phospholipid biosynthesis</keyword>
<dbReference type="Proteomes" id="UP000295509">
    <property type="component" value="Unassembled WGS sequence"/>
</dbReference>
<keyword evidence="21" id="KW-1185">Reference proteome</keyword>
<comment type="similarity">
    <text evidence="5">Belongs to the Cdh family.</text>
</comment>
<keyword evidence="8" id="KW-1003">Cell membrane</keyword>
<keyword evidence="14" id="KW-0472">Membrane</keyword>
<organism evidence="20 21">
    <name type="scientific">Paraburkholderia rhizosphaerae</name>
    <dbReference type="NCBI Taxonomy" id="480658"/>
    <lineage>
        <taxon>Bacteria</taxon>
        <taxon>Pseudomonadati</taxon>
        <taxon>Pseudomonadota</taxon>
        <taxon>Betaproteobacteria</taxon>
        <taxon>Burkholderiales</taxon>
        <taxon>Burkholderiaceae</taxon>
        <taxon>Paraburkholderia</taxon>
    </lineage>
</organism>
<evidence type="ECO:0000256" key="2">
    <source>
        <dbReference type="ARBA" id="ARBA00004162"/>
    </source>
</evidence>
<evidence type="ECO:0000256" key="11">
    <source>
        <dbReference type="ARBA" id="ARBA00022801"/>
    </source>
</evidence>
<evidence type="ECO:0000256" key="15">
    <source>
        <dbReference type="ARBA" id="ARBA00023209"/>
    </source>
</evidence>
<sequence length="248" mass="27427">MFNFLRKTLVFSLAVVVGGCASLAASNPNALWQIVHEQCVPPEQSTGKPGVCTDVNLAKRYAILKDIQGSTQFLLIPTDRVTGIESPQILEPDAPDYWVDAWHSRHYVSVRAKVQLPDDQLGLEINSKFRRSQQQLHIHIDCVQPDIIGALAPYRDEPLGMWRPATLQGHRYRVMRVANLSAQNNPFRVVARDRPGTDEMAEQTIFVTGAGATTKDGWLIVNSALNIEDGSGTAEPLLDHQCVIAKHG</sequence>
<dbReference type="InterPro" id="IPR003763">
    <property type="entry name" value="CDP-diacylglyc_Pase"/>
</dbReference>
<evidence type="ECO:0000256" key="16">
    <source>
        <dbReference type="ARBA" id="ARBA00023264"/>
    </source>
</evidence>
<dbReference type="PROSITE" id="PS51257">
    <property type="entry name" value="PROKAR_LIPOPROTEIN"/>
    <property type="match status" value="1"/>
</dbReference>
<evidence type="ECO:0000256" key="1">
    <source>
        <dbReference type="ARBA" id="ARBA00001007"/>
    </source>
</evidence>
<feature type="chain" id="PRO_5020487457" description="CDP-diacylglycerol pyrophosphatase" evidence="19">
    <location>
        <begin position="25"/>
        <end position="248"/>
    </location>
</feature>
<dbReference type="Gene3D" id="3.30.428.30">
    <property type="entry name" value="HIT family - CDH-like"/>
    <property type="match status" value="1"/>
</dbReference>
<proteinExistence type="inferred from homology"/>
<evidence type="ECO:0000256" key="3">
    <source>
        <dbReference type="ARBA" id="ARBA00004927"/>
    </source>
</evidence>
<evidence type="ECO:0000256" key="9">
    <source>
        <dbReference type="ARBA" id="ARBA00022516"/>
    </source>
</evidence>
<keyword evidence="12" id="KW-1133">Transmembrane helix</keyword>
<dbReference type="PIRSF" id="PIRSF001273">
    <property type="entry name" value="CDH"/>
    <property type="match status" value="1"/>
</dbReference>
<comment type="caution">
    <text evidence="20">The sequence shown here is derived from an EMBL/GenBank/DDBJ whole genome shotgun (WGS) entry which is preliminary data.</text>
</comment>
<evidence type="ECO:0000256" key="6">
    <source>
        <dbReference type="ARBA" id="ARBA00012375"/>
    </source>
</evidence>
<keyword evidence="16" id="KW-1208">Phospholipid metabolism</keyword>
<dbReference type="UniPathway" id="UPA00609">
    <property type="reaction ID" value="UER00664"/>
</dbReference>
<evidence type="ECO:0000313" key="21">
    <source>
        <dbReference type="Proteomes" id="UP000295509"/>
    </source>
</evidence>
<dbReference type="AlphaFoldDB" id="A0A4R8M024"/>
<dbReference type="RefSeq" id="WP_134190282.1">
    <property type="nucleotide sequence ID" value="NZ_JBHLUW010000035.1"/>
</dbReference>
<dbReference type="OrthoDB" id="481399at2"/>
<dbReference type="EC" id="3.6.1.26" evidence="6"/>
<comment type="pathway">
    <text evidence="3">Phospholipid metabolism; CDP-diacylglycerol degradation; phosphatidate from CDP-diacylglycerol: step 1/1.</text>
</comment>
<evidence type="ECO:0000256" key="12">
    <source>
        <dbReference type="ARBA" id="ARBA00022989"/>
    </source>
</evidence>
<evidence type="ECO:0000313" key="20">
    <source>
        <dbReference type="EMBL" id="TDY54152.1"/>
    </source>
</evidence>
<dbReference type="GO" id="GO:0008654">
    <property type="term" value="P:phospholipid biosynthetic process"/>
    <property type="evidence" value="ECO:0007669"/>
    <property type="project" value="UniProtKB-KW"/>
</dbReference>
<evidence type="ECO:0000256" key="8">
    <source>
        <dbReference type="ARBA" id="ARBA00022475"/>
    </source>
</evidence>
<dbReference type="GO" id="GO:0008715">
    <property type="term" value="F:CDP-diacylglycerol diphosphatase activity"/>
    <property type="evidence" value="ECO:0007669"/>
    <property type="project" value="UniProtKB-EC"/>
</dbReference>
<accession>A0A4R8M024</accession>
<dbReference type="GO" id="GO:0005886">
    <property type="term" value="C:plasma membrane"/>
    <property type="evidence" value="ECO:0007669"/>
    <property type="project" value="UniProtKB-SubCell"/>
</dbReference>
<keyword evidence="9" id="KW-0444">Lipid biosynthesis</keyword>
<feature type="signal peptide" evidence="19">
    <location>
        <begin position="1"/>
        <end position="24"/>
    </location>
</feature>
<keyword evidence="13" id="KW-0443">Lipid metabolism</keyword>
<dbReference type="Pfam" id="PF02611">
    <property type="entry name" value="CDH"/>
    <property type="match status" value="1"/>
</dbReference>